<evidence type="ECO:0000256" key="2">
    <source>
        <dbReference type="ARBA" id="ARBA00022679"/>
    </source>
</evidence>
<organism evidence="7 8">
    <name type="scientific">Kushneria sinocarnis</name>
    <dbReference type="NCBI Taxonomy" id="595502"/>
    <lineage>
        <taxon>Bacteria</taxon>
        <taxon>Pseudomonadati</taxon>
        <taxon>Pseudomonadota</taxon>
        <taxon>Gammaproteobacteria</taxon>
        <taxon>Oceanospirillales</taxon>
        <taxon>Halomonadaceae</taxon>
        <taxon>Kushneria</taxon>
    </lineage>
</organism>
<evidence type="ECO:0000313" key="8">
    <source>
        <dbReference type="Proteomes" id="UP000281975"/>
    </source>
</evidence>
<evidence type="ECO:0000256" key="5">
    <source>
        <dbReference type="ARBA" id="ARBA00022840"/>
    </source>
</evidence>
<feature type="domain" description="Carbohydrate kinase PfkB" evidence="6">
    <location>
        <begin position="10"/>
        <end position="309"/>
    </location>
</feature>
<dbReference type="Gene3D" id="3.40.1190.20">
    <property type="match status" value="1"/>
</dbReference>
<dbReference type="GO" id="GO:0016301">
    <property type="term" value="F:kinase activity"/>
    <property type="evidence" value="ECO:0007669"/>
    <property type="project" value="UniProtKB-KW"/>
</dbReference>
<proteinExistence type="inferred from homology"/>
<evidence type="ECO:0000313" key="7">
    <source>
        <dbReference type="EMBL" id="RKR02653.1"/>
    </source>
</evidence>
<dbReference type="Pfam" id="PF00294">
    <property type="entry name" value="PfkB"/>
    <property type="match status" value="1"/>
</dbReference>
<evidence type="ECO:0000259" key="6">
    <source>
        <dbReference type="Pfam" id="PF00294"/>
    </source>
</evidence>
<reference evidence="7 8" key="1">
    <citation type="submission" date="2018-10" db="EMBL/GenBank/DDBJ databases">
        <title>Genomic Encyclopedia of Type Strains, Phase IV (KMG-IV): sequencing the most valuable type-strain genomes for metagenomic binning, comparative biology and taxonomic classification.</title>
        <authorList>
            <person name="Goeker M."/>
        </authorList>
    </citation>
    <scope>NUCLEOTIDE SEQUENCE [LARGE SCALE GENOMIC DNA]</scope>
    <source>
        <strain evidence="7 8">DSM 23229</strain>
    </source>
</reference>
<dbReference type="Proteomes" id="UP000281975">
    <property type="component" value="Unassembled WGS sequence"/>
</dbReference>
<dbReference type="EMBL" id="RBIN01000006">
    <property type="protein sequence ID" value="RKR02653.1"/>
    <property type="molecule type" value="Genomic_DNA"/>
</dbReference>
<dbReference type="PANTHER" id="PTHR43085">
    <property type="entry name" value="HEXOKINASE FAMILY MEMBER"/>
    <property type="match status" value="1"/>
</dbReference>
<dbReference type="InterPro" id="IPR002173">
    <property type="entry name" value="Carboh/pur_kinase_PfkB_CS"/>
</dbReference>
<gene>
    <name evidence="7" type="ORF">C7446_2374</name>
</gene>
<keyword evidence="2" id="KW-0808">Transferase</keyword>
<dbReference type="SUPFAM" id="SSF53613">
    <property type="entry name" value="Ribokinase-like"/>
    <property type="match status" value="1"/>
</dbReference>
<dbReference type="OrthoDB" id="9795789at2"/>
<comment type="similarity">
    <text evidence="1">Belongs to the carbohydrate kinase PfkB family.</text>
</comment>
<comment type="caution">
    <text evidence="7">The sequence shown here is derived from an EMBL/GenBank/DDBJ whole genome shotgun (WGS) entry which is preliminary data.</text>
</comment>
<dbReference type="CDD" id="cd01166">
    <property type="entry name" value="KdgK"/>
    <property type="match status" value="1"/>
</dbReference>
<accession>A0A420WVR7</accession>
<dbReference type="PANTHER" id="PTHR43085:SF1">
    <property type="entry name" value="PSEUDOURIDINE KINASE-RELATED"/>
    <property type="match status" value="1"/>
</dbReference>
<dbReference type="AlphaFoldDB" id="A0A420WVR7"/>
<keyword evidence="8" id="KW-1185">Reference proteome</keyword>
<dbReference type="PROSITE" id="PS00584">
    <property type="entry name" value="PFKB_KINASES_2"/>
    <property type="match status" value="1"/>
</dbReference>
<dbReference type="InterPro" id="IPR011611">
    <property type="entry name" value="PfkB_dom"/>
</dbReference>
<keyword evidence="4 7" id="KW-0418">Kinase</keyword>
<dbReference type="InterPro" id="IPR050306">
    <property type="entry name" value="PfkB_Carbo_kinase"/>
</dbReference>
<evidence type="ECO:0000256" key="1">
    <source>
        <dbReference type="ARBA" id="ARBA00010688"/>
    </source>
</evidence>
<protein>
    <submittedName>
        <fullName evidence="7">Dehydrogluconokinase</fullName>
    </submittedName>
</protein>
<keyword evidence="5" id="KW-0067">ATP-binding</keyword>
<dbReference type="GO" id="GO:0005524">
    <property type="term" value="F:ATP binding"/>
    <property type="evidence" value="ECO:0007669"/>
    <property type="project" value="UniProtKB-KW"/>
</dbReference>
<evidence type="ECO:0000256" key="3">
    <source>
        <dbReference type="ARBA" id="ARBA00022741"/>
    </source>
</evidence>
<name>A0A420WVR7_9GAMM</name>
<dbReference type="InterPro" id="IPR029056">
    <property type="entry name" value="Ribokinase-like"/>
</dbReference>
<keyword evidence="3" id="KW-0547">Nucleotide-binding</keyword>
<sequence>MTAPLHAPTHDIVAFGETMAMLVAEETGPLSNVTRFTKRIAGADSNVAIGLARLGLNVAWISRVGDDSLGRFIIDTLAGEGIDCSRIRIDPEHPTGFQFKARRDDGGDPEVEYFRRGSAASRLAPEDLPRELLAGARHLHCTGIPPALGNSAGALTRHAMSTMRELGGTLSFDPNLRPALWPDTATMRAELNALAAMADWVMPGLEEGRLLTGLETAEAIAGFYLERGAREVVIKLGADGAWWQNHEGARHCPAQRVPRIVDTVGAGDGFAAGFISARLEGLAPQACLERANLIGARAIGVAGDMEGLPRRDELGVGAFTARTIV</sequence>
<evidence type="ECO:0000256" key="4">
    <source>
        <dbReference type="ARBA" id="ARBA00022777"/>
    </source>
</evidence>
<dbReference type="RefSeq" id="WP_121173281.1">
    <property type="nucleotide sequence ID" value="NZ_RBIN01000006.1"/>
</dbReference>